<organism evidence="1 2">
    <name type="scientific">Cupriavidus taiwanensis</name>
    <dbReference type="NCBI Taxonomy" id="164546"/>
    <lineage>
        <taxon>Bacteria</taxon>
        <taxon>Pseudomonadati</taxon>
        <taxon>Pseudomonadota</taxon>
        <taxon>Betaproteobacteria</taxon>
        <taxon>Burkholderiales</taxon>
        <taxon>Burkholderiaceae</taxon>
        <taxon>Cupriavidus</taxon>
    </lineage>
</organism>
<proteinExistence type="predicted"/>
<dbReference type="EMBL" id="OGUU01000012">
    <property type="protein sequence ID" value="SPC18761.1"/>
    <property type="molecule type" value="Genomic_DNA"/>
</dbReference>
<reference evidence="1 2" key="1">
    <citation type="submission" date="2018-01" db="EMBL/GenBank/DDBJ databases">
        <authorList>
            <person name="Clerissi C."/>
        </authorList>
    </citation>
    <scope>NUCLEOTIDE SEQUENCE [LARGE SCALE GENOMIC DNA]</scope>
    <source>
        <strain evidence="1">Cupriavidus taiwanensis STM 6021</strain>
    </source>
</reference>
<evidence type="ECO:0000313" key="1">
    <source>
        <dbReference type="EMBL" id="SPC18761.1"/>
    </source>
</evidence>
<protein>
    <submittedName>
        <fullName evidence="1">Uncharacterized protein</fullName>
    </submittedName>
</protein>
<dbReference type="AlphaFoldDB" id="A0A7Z7JBR6"/>
<accession>A0A7Z7JBR6</accession>
<evidence type="ECO:0000313" key="2">
    <source>
        <dbReference type="Proteomes" id="UP000257139"/>
    </source>
</evidence>
<comment type="caution">
    <text evidence="1">The sequence shown here is derived from an EMBL/GenBank/DDBJ whole genome shotgun (WGS) entry which is preliminary data.</text>
</comment>
<gene>
    <name evidence="1" type="ORF">CBM2594_A80200</name>
</gene>
<sequence>MRAPLANQTDALYAIHSLALST</sequence>
<dbReference type="Proteomes" id="UP000257139">
    <property type="component" value="Chromosome CBM2594_a"/>
</dbReference>
<name>A0A7Z7JBR6_9BURK</name>